<comment type="similarity">
    <text evidence="1">Belongs to the cytochrome P450 family.</text>
</comment>
<evidence type="ECO:0000313" key="4">
    <source>
        <dbReference type="Proteomes" id="UP000751190"/>
    </source>
</evidence>
<comment type="caution">
    <text evidence="3">The sequence shown here is derived from an EMBL/GenBank/DDBJ whole genome shotgun (WGS) entry which is preliminary data.</text>
</comment>
<dbReference type="SUPFAM" id="SSF48264">
    <property type="entry name" value="Cytochrome P450"/>
    <property type="match status" value="1"/>
</dbReference>
<protein>
    <submittedName>
        <fullName evidence="3">Uncharacterized protein</fullName>
    </submittedName>
</protein>
<feature type="transmembrane region" description="Helical" evidence="2">
    <location>
        <begin position="41"/>
        <end position="65"/>
    </location>
</feature>
<keyword evidence="4" id="KW-1185">Reference proteome</keyword>
<evidence type="ECO:0000313" key="3">
    <source>
        <dbReference type="EMBL" id="KAG8469313.1"/>
    </source>
</evidence>
<reference evidence="3" key="1">
    <citation type="submission" date="2021-05" db="EMBL/GenBank/DDBJ databases">
        <title>The genome of the haptophyte Pavlova lutheri (Diacronema luteri, Pavlovales) - a model for lipid biosynthesis in eukaryotic algae.</title>
        <authorList>
            <person name="Hulatt C.J."/>
            <person name="Posewitz M.C."/>
        </authorList>
    </citation>
    <scope>NUCLEOTIDE SEQUENCE</scope>
    <source>
        <strain evidence="3">NIVA-4/92</strain>
    </source>
</reference>
<dbReference type="PANTHER" id="PTHR24305:SF166">
    <property type="entry name" value="CYTOCHROME P450 12A4, MITOCHONDRIAL-RELATED"/>
    <property type="match status" value="1"/>
</dbReference>
<keyword evidence="2" id="KW-0472">Membrane</keyword>
<dbReference type="GO" id="GO:0016705">
    <property type="term" value="F:oxidoreductase activity, acting on paired donors, with incorporation or reduction of molecular oxygen"/>
    <property type="evidence" value="ECO:0007669"/>
    <property type="project" value="InterPro"/>
</dbReference>
<dbReference type="AlphaFoldDB" id="A0A8J6CIX4"/>
<dbReference type="PANTHER" id="PTHR24305">
    <property type="entry name" value="CYTOCHROME P450"/>
    <property type="match status" value="1"/>
</dbReference>
<keyword evidence="2" id="KW-1133">Transmembrane helix</keyword>
<accession>A0A8J6CIX4</accession>
<dbReference type="GO" id="GO:0020037">
    <property type="term" value="F:heme binding"/>
    <property type="evidence" value="ECO:0007669"/>
    <property type="project" value="InterPro"/>
</dbReference>
<dbReference type="Gene3D" id="1.10.630.10">
    <property type="entry name" value="Cytochrome P450"/>
    <property type="match status" value="1"/>
</dbReference>
<evidence type="ECO:0000256" key="2">
    <source>
        <dbReference type="SAM" id="Phobius"/>
    </source>
</evidence>
<dbReference type="InterPro" id="IPR050121">
    <property type="entry name" value="Cytochrome_P450_monoxygenase"/>
</dbReference>
<sequence>MARMLAAQASFAYCPALQPGADVRGMVNPHTAALEQAANTASARIIAAALVTVTALLCALFVFCYDDGDHMPPRAPVSVAEAVRAMASDGAPRFLYELSCRVGPVFRLPLPTTRRFYVVADADVAAAVLAHPLSTTPSLACAEALMLTTDALSIRSTHDAPCEATAWPHLDDARVAAICRTHACGLVHNVIAPAALSGAPVDVCALALRVGLGIICEACLGYVPAAAECAELSHAVLLAAAQARCAGAPWLVRALLSPPSVCARAAERSMRFGHTVLANYRQAEAAARAELHALPIAHFAHGGTYAHEGARATALVAFVAAAHSAVASRLAWALHDLAQHAREQTTVRLALRGVAEPTAVRELADAIHESMRLHCANQHGCLRLTGCDFACPARTAGATGAGAHPRGATRRIPAHSIVLLHAPSILRDAVHFERPNDFLPARWSGASAPSPALLGGRECSAHCDQHWHCPPLARAALVAALAATLTEYELRVCCPPSSTLCSTRPPVGLALRVCRAPS</sequence>
<organism evidence="3 4">
    <name type="scientific">Diacronema lutheri</name>
    <name type="common">Unicellular marine alga</name>
    <name type="synonym">Monochrysis lutheri</name>
    <dbReference type="NCBI Taxonomy" id="2081491"/>
    <lineage>
        <taxon>Eukaryota</taxon>
        <taxon>Haptista</taxon>
        <taxon>Haptophyta</taxon>
        <taxon>Pavlovophyceae</taxon>
        <taxon>Pavlovales</taxon>
        <taxon>Pavlovaceae</taxon>
        <taxon>Diacronema</taxon>
    </lineage>
</organism>
<keyword evidence="2" id="KW-0812">Transmembrane</keyword>
<gene>
    <name evidence="3" type="ORF">KFE25_007831</name>
</gene>
<dbReference type="GO" id="GO:0004497">
    <property type="term" value="F:monooxygenase activity"/>
    <property type="evidence" value="ECO:0007669"/>
    <property type="project" value="InterPro"/>
</dbReference>
<dbReference type="GO" id="GO:0005506">
    <property type="term" value="F:iron ion binding"/>
    <property type="evidence" value="ECO:0007669"/>
    <property type="project" value="InterPro"/>
</dbReference>
<name>A0A8J6CIX4_DIALT</name>
<dbReference type="Proteomes" id="UP000751190">
    <property type="component" value="Unassembled WGS sequence"/>
</dbReference>
<dbReference type="InterPro" id="IPR036396">
    <property type="entry name" value="Cyt_P450_sf"/>
</dbReference>
<proteinExistence type="inferred from homology"/>
<dbReference type="EMBL" id="JAGTXO010000003">
    <property type="protein sequence ID" value="KAG8469313.1"/>
    <property type="molecule type" value="Genomic_DNA"/>
</dbReference>
<evidence type="ECO:0000256" key="1">
    <source>
        <dbReference type="ARBA" id="ARBA00010617"/>
    </source>
</evidence>